<dbReference type="KEGG" id="kle:AO703_08485"/>
<dbReference type="InterPro" id="IPR049151">
    <property type="entry name" value="CsgD-like_REC"/>
</dbReference>
<name>A0A806XBZ3_9ENTR</name>
<dbReference type="PANTHER" id="PTHR44688:SF16">
    <property type="entry name" value="DNA-BINDING TRANSCRIPTIONAL ACTIVATOR DEVR_DOSR"/>
    <property type="match status" value="1"/>
</dbReference>
<evidence type="ECO:0000256" key="2">
    <source>
        <dbReference type="ARBA" id="ARBA00023125"/>
    </source>
</evidence>
<dbReference type="GO" id="GO:0006355">
    <property type="term" value="P:regulation of DNA-templated transcription"/>
    <property type="evidence" value="ECO:0007669"/>
    <property type="project" value="InterPro"/>
</dbReference>
<sequence>MRTDKTPSVLRSLLLITRPSLQSTLLLQALKKRFYNDVTLEHCDVVDSEIVDDGDLLLFDMQSIDSQAMHQWCFALQNCPKQFKVLLFNTPQHYHNRDIVEWPMISGVFHTETDEEHLIDGIKNVCRGEKCFPKVINDYIVQQLNLSHPQWNECVELTRREKEILCKLRQGASNIEIAHLLFISENTVKTHIYNLFKKLSVKNRTQAVFWANRNLR</sequence>
<dbReference type="Proteomes" id="UP000069162">
    <property type="component" value="Chromosome"/>
</dbReference>
<dbReference type="InterPro" id="IPR000792">
    <property type="entry name" value="Tscrpt_reg_LuxR_C"/>
</dbReference>
<dbReference type="OMA" id="PSYHELI"/>
<dbReference type="Gene3D" id="3.40.50.2300">
    <property type="match status" value="1"/>
</dbReference>
<dbReference type="Gene3D" id="1.10.10.10">
    <property type="entry name" value="Winged helix-like DNA-binding domain superfamily/Winged helix DNA-binding domain"/>
    <property type="match status" value="1"/>
</dbReference>
<dbReference type="PROSITE" id="PS50043">
    <property type="entry name" value="HTH_LUXR_2"/>
    <property type="match status" value="1"/>
</dbReference>
<protein>
    <recommendedName>
        <fullName evidence="4">HTH luxR-type domain-containing protein</fullName>
    </recommendedName>
</protein>
<evidence type="ECO:0000313" key="5">
    <source>
        <dbReference type="EMBL" id="ALR76329.1"/>
    </source>
</evidence>
<dbReference type="SMART" id="SM00421">
    <property type="entry name" value="HTH_LUXR"/>
    <property type="match status" value="1"/>
</dbReference>
<evidence type="ECO:0000259" key="4">
    <source>
        <dbReference type="PROSITE" id="PS50043"/>
    </source>
</evidence>
<keyword evidence="1" id="KW-0805">Transcription regulation</keyword>
<dbReference type="InterPro" id="IPR036388">
    <property type="entry name" value="WH-like_DNA-bd_sf"/>
</dbReference>
<dbReference type="GO" id="GO:0003677">
    <property type="term" value="F:DNA binding"/>
    <property type="evidence" value="ECO:0007669"/>
    <property type="project" value="UniProtKB-KW"/>
</dbReference>
<dbReference type="Pfam" id="PF21155">
    <property type="entry name" value="VpsT-like_REC"/>
    <property type="match status" value="1"/>
</dbReference>
<keyword evidence="2" id="KW-0238">DNA-binding</keyword>
<dbReference type="FunFam" id="1.10.10.10:FF:000153">
    <property type="entry name" value="LuxR family transcriptional regulator"/>
    <property type="match status" value="1"/>
</dbReference>
<dbReference type="NCBIfam" id="NF007505">
    <property type="entry name" value="PRK10100.1"/>
    <property type="match status" value="1"/>
</dbReference>
<evidence type="ECO:0000313" key="6">
    <source>
        <dbReference type="Proteomes" id="UP000069162"/>
    </source>
</evidence>
<reference evidence="6" key="1">
    <citation type="submission" date="2015-10" db="EMBL/GenBank/DDBJ databases">
        <title>Complete Genome Sequencing of Klebsiella sp. strain G5.</title>
        <authorList>
            <person name="Chan K.-G."/>
            <person name="Chen J.-W."/>
        </authorList>
    </citation>
    <scope>NUCLEOTIDE SEQUENCE [LARGE SCALE GENOMIC DNA]</scope>
    <source>
        <strain evidence="6">G5</strain>
    </source>
</reference>
<dbReference type="OrthoDB" id="561214at2"/>
<evidence type="ECO:0000256" key="1">
    <source>
        <dbReference type="ARBA" id="ARBA00023015"/>
    </source>
</evidence>
<accession>A0A806XBZ3</accession>
<dbReference type="PANTHER" id="PTHR44688">
    <property type="entry name" value="DNA-BINDING TRANSCRIPTIONAL ACTIVATOR DEVR_DOSR"/>
    <property type="match status" value="1"/>
</dbReference>
<evidence type="ECO:0000256" key="3">
    <source>
        <dbReference type="ARBA" id="ARBA00023163"/>
    </source>
</evidence>
<dbReference type="InterPro" id="IPR016032">
    <property type="entry name" value="Sig_transdc_resp-reg_C-effctor"/>
</dbReference>
<feature type="domain" description="HTH luxR-type" evidence="4">
    <location>
        <begin position="150"/>
        <end position="215"/>
    </location>
</feature>
<dbReference type="RefSeq" id="WP_013366724.1">
    <property type="nucleotide sequence ID" value="NZ_CP012871.1"/>
</dbReference>
<dbReference type="Pfam" id="PF00196">
    <property type="entry name" value="GerE"/>
    <property type="match status" value="1"/>
</dbReference>
<keyword evidence="3" id="KW-0804">Transcription</keyword>
<dbReference type="EMBL" id="CP012871">
    <property type="protein sequence ID" value="ALR76329.1"/>
    <property type="molecule type" value="Genomic_DNA"/>
</dbReference>
<gene>
    <name evidence="5" type="ORF">AO703_08485</name>
</gene>
<dbReference type="PRINTS" id="PR00038">
    <property type="entry name" value="HTHLUXR"/>
</dbReference>
<dbReference type="SUPFAM" id="SSF46894">
    <property type="entry name" value="C-terminal effector domain of the bipartite response regulators"/>
    <property type="match status" value="1"/>
</dbReference>
<proteinExistence type="predicted"/>
<dbReference type="CDD" id="cd06170">
    <property type="entry name" value="LuxR_C_like"/>
    <property type="match status" value="1"/>
</dbReference>
<organism evidence="5 6">
    <name type="scientific">[Enterobacter] lignolyticus</name>
    <dbReference type="NCBI Taxonomy" id="1334193"/>
    <lineage>
        <taxon>Bacteria</taxon>
        <taxon>Pseudomonadati</taxon>
        <taxon>Pseudomonadota</taxon>
        <taxon>Gammaproteobacteria</taxon>
        <taxon>Enterobacterales</taxon>
        <taxon>Enterobacteriaceae</taxon>
        <taxon>Pluralibacter</taxon>
    </lineage>
</organism>
<dbReference type="PROSITE" id="PS00622">
    <property type="entry name" value="HTH_LUXR_1"/>
    <property type="match status" value="1"/>
</dbReference>
<dbReference type="AlphaFoldDB" id="A0A806XBZ3"/>